<dbReference type="Proteomes" id="UP000663866">
    <property type="component" value="Unassembled WGS sequence"/>
</dbReference>
<proteinExistence type="inferred from homology"/>
<keyword evidence="2" id="KW-0689">Ribosomal protein</keyword>
<protein>
    <recommendedName>
        <fullName evidence="4">40S ribosomal protein S24</fullName>
    </recommendedName>
</protein>
<dbReference type="InterPro" id="IPR018098">
    <property type="entry name" value="Ribosomal_eS24_CS"/>
</dbReference>
<comment type="similarity">
    <text evidence="1 4">Belongs to the eukaryotic ribosomal protein eS24 family.</text>
</comment>
<accession>A0A821NRK3</accession>
<name>A0A821NRK3_9BILA</name>
<dbReference type="GO" id="GO:1990904">
    <property type="term" value="C:ribonucleoprotein complex"/>
    <property type="evidence" value="ECO:0007669"/>
    <property type="project" value="UniProtKB-KW"/>
</dbReference>
<dbReference type="GO" id="GO:0005840">
    <property type="term" value="C:ribosome"/>
    <property type="evidence" value="ECO:0007669"/>
    <property type="project" value="UniProtKB-KW"/>
</dbReference>
<dbReference type="InterPro" id="IPR012678">
    <property type="entry name" value="Ribosomal_uL23/eL15/eS24_sf"/>
</dbReference>
<evidence type="ECO:0000313" key="5">
    <source>
        <dbReference type="EMBL" id="CAF4791231.1"/>
    </source>
</evidence>
<dbReference type="SUPFAM" id="SSF54189">
    <property type="entry name" value="Ribosomal proteins S24e, L23 and L15e"/>
    <property type="match status" value="1"/>
</dbReference>
<feature type="non-terminal residue" evidence="5">
    <location>
        <position position="1"/>
    </location>
</feature>
<dbReference type="InterPro" id="IPR053709">
    <property type="entry name" value="eRP_eS24_sf"/>
</dbReference>
<dbReference type="GO" id="GO:0003735">
    <property type="term" value="F:structural constituent of ribosome"/>
    <property type="evidence" value="ECO:0007669"/>
    <property type="project" value="InterPro"/>
</dbReference>
<organism evidence="5 6">
    <name type="scientific">Rotaria magnacalcarata</name>
    <dbReference type="NCBI Taxonomy" id="392030"/>
    <lineage>
        <taxon>Eukaryota</taxon>
        <taxon>Metazoa</taxon>
        <taxon>Spiralia</taxon>
        <taxon>Gnathifera</taxon>
        <taxon>Rotifera</taxon>
        <taxon>Eurotatoria</taxon>
        <taxon>Bdelloidea</taxon>
        <taxon>Philodinida</taxon>
        <taxon>Philodinidae</taxon>
        <taxon>Rotaria</taxon>
    </lineage>
</organism>
<dbReference type="PANTHER" id="PTHR10496">
    <property type="entry name" value="40S RIBOSOMAL PROTEIN S24"/>
    <property type="match status" value="1"/>
</dbReference>
<dbReference type="Gene3D" id="3.30.70.3370">
    <property type="match status" value="1"/>
</dbReference>
<dbReference type="Pfam" id="PF01282">
    <property type="entry name" value="Ribosomal_S24e"/>
    <property type="match status" value="1"/>
</dbReference>
<dbReference type="PROSITE" id="PS00529">
    <property type="entry name" value="RIBOSOMAL_S24E"/>
    <property type="match status" value="1"/>
</dbReference>
<keyword evidence="3" id="KW-0687">Ribonucleoprotein</keyword>
<dbReference type="InterPro" id="IPR001976">
    <property type="entry name" value="Ribosomal_eS24"/>
</dbReference>
<evidence type="ECO:0000256" key="1">
    <source>
        <dbReference type="ARBA" id="ARBA00009680"/>
    </source>
</evidence>
<feature type="non-terminal residue" evidence="5">
    <location>
        <position position="65"/>
    </location>
</feature>
<dbReference type="AlphaFoldDB" id="A0A821NRK3"/>
<sequence>AQLYKTTSDLVFCYGFNTNFGGGKSTGFALIYDTLDFAKKFEPRHHLVRQGLAEPKKTAREQRKE</sequence>
<dbReference type="GO" id="GO:0006412">
    <property type="term" value="P:translation"/>
    <property type="evidence" value="ECO:0007669"/>
    <property type="project" value="InterPro"/>
</dbReference>
<evidence type="ECO:0000256" key="4">
    <source>
        <dbReference type="RuleBase" id="RU004383"/>
    </source>
</evidence>
<evidence type="ECO:0000256" key="3">
    <source>
        <dbReference type="ARBA" id="ARBA00023274"/>
    </source>
</evidence>
<evidence type="ECO:0000256" key="2">
    <source>
        <dbReference type="ARBA" id="ARBA00022980"/>
    </source>
</evidence>
<evidence type="ECO:0000313" key="6">
    <source>
        <dbReference type="Proteomes" id="UP000663866"/>
    </source>
</evidence>
<reference evidence="5" key="1">
    <citation type="submission" date="2021-02" db="EMBL/GenBank/DDBJ databases">
        <authorList>
            <person name="Nowell W R."/>
        </authorList>
    </citation>
    <scope>NUCLEOTIDE SEQUENCE</scope>
</reference>
<gene>
    <name evidence="5" type="ORF">OVN521_LOCUS51499</name>
</gene>
<comment type="caution">
    <text evidence="5">The sequence shown here is derived from an EMBL/GenBank/DDBJ whole genome shotgun (WGS) entry which is preliminary data.</text>
</comment>
<keyword evidence="6" id="KW-1185">Reference proteome</keyword>
<dbReference type="EMBL" id="CAJOBG010124904">
    <property type="protein sequence ID" value="CAF4791231.1"/>
    <property type="molecule type" value="Genomic_DNA"/>
</dbReference>